<feature type="region of interest" description="Disordered" evidence="1">
    <location>
        <begin position="408"/>
        <end position="431"/>
    </location>
</feature>
<dbReference type="AlphaFoldDB" id="A0A3D8SXP0"/>
<feature type="region of interest" description="Disordered" evidence="1">
    <location>
        <begin position="659"/>
        <end position="739"/>
    </location>
</feature>
<sequence length="739" mass="82672">MASSSASLALSRTRSLRAPPSSSTSGLKLSSALTSTAGSGPPYPSLFLTNLRLLDLDLRKDWPGITTAVLVSKDGRKRIQCVEWALYQLFVIWDPEEAKNKLQPFFPPLEPLQSLNLRAALYRCLDAAKKNGVLGRDTVLRKTMLDECKGERLEEVLAVFSNAVLERVVQEGNAQSYPAVAQILASENFSYSGERTILSSLILAHKASLSRHLEDKNTSREKYRDFSELLNLNHRRSTRRHEQLKESVEESGPKINISQREVTEIHEKFQKNWSGNTGWTESILFGDCTDSKGGLLSTRFEDVWKHVEKGTIGGLEGKKNAGLLEQLDARVKDQAARLAKWQAFGKMLEKKDKSSPVKKSEPVSQAPKMTKLNFDKHQILQMRTKPVEVSEAAPLQDDYQRLLENMKTELENVDKPRPRNPRTKRQSVYEDKSLLQEDKMLLLEDKSLAFDPKRRSLLSPPLKEDISSHEEDNWSSASEDSEGQSPGFNATKSSSQTPPSEAAPEHRMLSVPPSDKNFLPTSESEVNTDSEEDTILAASTPRKMSQPQSRPPPREILSKPVPSLDLEADLMADEILNSMAAASPSPKKARHHLSLAERTRLSMARSSHSQVSDLHEDFDLEDPPRLAIKPKTSSPLKSPSEIDPHADLIERTRRSMAGFEAAQKKAQVERRRSVKAAKKKERESSYFPKVEQSIPEDVDPSILIEGSDPDYESVFKSRPKIKTSPAVSPSKEWSGGEDD</sequence>
<name>A0A3D8SXP0_9HELO</name>
<feature type="compositionally biased region" description="Basic and acidic residues" evidence="1">
    <location>
        <begin position="662"/>
        <end position="671"/>
    </location>
</feature>
<evidence type="ECO:0000259" key="2">
    <source>
        <dbReference type="Pfam" id="PF14661"/>
    </source>
</evidence>
<feature type="region of interest" description="Disordered" evidence="1">
    <location>
        <begin position="1"/>
        <end position="37"/>
    </location>
</feature>
<dbReference type="InterPro" id="IPR028163">
    <property type="entry name" value="HAUS_6_N"/>
</dbReference>
<comment type="caution">
    <text evidence="3">The sequence shown here is derived from an EMBL/GenBank/DDBJ whole genome shotgun (WGS) entry which is preliminary data.</text>
</comment>
<proteinExistence type="predicted"/>
<dbReference type="Proteomes" id="UP000256328">
    <property type="component" value="Unassembled WGS sequence"/>
</dbReference>
<organism evidence="3 4">
    <name type="scientific">Coleophoma crateriformis</name>
    <dbReference type="NCBI Taxonomy" id="565419"/>
    <lineage>
        <taxon>Eukaryota</taxon>
        <taxon>Fungi</taxon>
        <taxon>Dikarya</taxon>
        <taxon>Ascomycota</taxon>
        <taxon>Pezizomycotina</taxon>
        <taxon>Leotiomycetes</taxon>
        <taxon>Helotiales</taxon>
        <taxon>Dermateaceae</taxon>
        <taxon>Coleophoma</taxon>
    </lineage>
</organism>
<keyword evidence="4" id="KW-1185">Reference proteome</keyword>
<feature type="region of interest" description="Disordered" evidence="1">
    <location>
        <begin position="601"/>
        <end position="647"/>
    </location>
</feature>
<evidence type="ECO:0000256" key="1">
    <source>
        <dbReference type="SAM" id="MobiDB-lite"/>
    </source>
</evidence>
<dbReference type="Pfam" id="PF14661">
    <property type="entry name" value="HAUS6_N"/>
    <property type="match status" value="1"/>
</dbReference>
<feature type="compositionally biased region" description="Basic and acidic residues" evidence="1">
    <location>
        <begin position="462"/>
        <end position="472"/>
    </location>
</feature>
<gene>
    <name evidence="3" type="ORF">BP5796_02209</name>
</gene>
<dbReference type="EMBL" id="PDLN01000003">
    <property type="protein sequence ID" value="RDW91044.1"/>
    <property type="molecule type" value="Genomic_DNA"/>
</dbReference>
<evidence type="ECO:0000313" key="4">
    <source>
        <dbReference type="Proteomes" id="UP000256328"/>
    </source>
</evidence>
<feature type="compositionally biased region" description="Basic and acidic residues" evidence="1">
    <location>
        <begin position="408"/>
        <end position="417"/>
    </location>
</feature>
<accession>A0A3D8SXP0</accession>
<feature type="domain" description="HAUS augmin-like complex subunit 6 N-terminal" evidence="2">
    <location>
        <begin position="47"/>
        <end position="274"/>
    </location>
</feature>
<feature type="compositionally biased region" description="Low complexity" evidence="1">
    <location>
        <begin position="629"/>
        <end position="639"/>
    </location>
</feature>
<reference evidence="3 4" key="1">
    <citation type="journal article" date="2018" name="IMA Fungus">
        <title>IMA Genome-F 9: Draft genome sequence of Annulohypoxylon stygium, Aspergillus mulundensis, Berkeleyomyces basicola (syn. Thielaviopsis basicola), Ceratocystis smalleyi, two Cercospora beticola strains, Coleophoma cylindrospora, Fusarium fracticaudum, Phialophora cf. hyalina, and Morchella septimelata.</title>
        <authorList>
            <person name="Wingfield B.D."/>
            <person name="Bills G.F."/>
            <person name="Dong Y."/>
            <person name="Huang W."/>
            <person name="Nel W.J."/>
            <person name="Swalarsk-Parry B.S."/>
            <person name="Vaghefi N."/>
            <person name="Wilken P.M."/>
            <person name="An Z."/>
            <person name="de Beer Z.W."/>
            <person name="De Vos L."/>
            <person name="Chen L."/>
            <person name="Duong T.A."/>
            <person name="Gao Y."/>
            <person name="Hammerbacher A."/>
            <person name="Kikkert J.R."/>
            <person name="Li Y."/>
            <person name="Li H."/>
            <person name="Li K."/>
            <person name="Li Q."/>
            <person name="Liu X."/>
            <person name="Ma X."/>
            <person name="Naidoo K."/>
            <person name="Pethybridge S.J."/>
            <person name="Sun J."/>
            <person name="Steenkamp E.T."/>
            <person name="van der Nest M.A."/>
            <person name="van Wyk S."/>
            <person name="Wingfield M.J."/>
            <person name="Xiong C."/>
            <person name="Yue Q."/>
            <person name="Zhang X."/>
        </authorList>
    </citation>
    <scope>NUCLEOTIDE SEQUENCE [LARGE SCALE GENOMIC DNA]</scope>
    <source>
        <strain evidence="3 4">BP5796</strain>
    </source>
</reference>
<feature type="compositionally biased region" description="Polar residues" evidence="1">
    <location>
        <begin position="474"/>
        <end position="499"/>
    </location>
</feature>
<protein>
    <recommendedName>
        <fullName evidence="2">HAUS augmin-like complex subunit 6 N-terminal domain-containing protein</fullName>
    </recommendedName>
</protein>
<evidence type="ECO:0000313" key="3">
    <source>
        <dbReference type="EMBL" id="RDW91044.1"/>
    </source>
</evidence>
<feature type="region of interest" description="Disordered" evidence="1">
    <location>
        <begin position="450"/>
        <end position="562"/>
    </location>
</feature>
<dbReference type="OrthoDB" id="5575722at2759"/>